<dbReference type="EMBL" id="JBHMCA010000042">
    <property type="protein sequence ID" value="MFB9445589.1"/>
    <property type="molecule type" value="Genomic_DNA"/>
</dbReference>
<proteinExistence type="predicted"/>
<dbReference type="Proteomes" id="UP001589608">
    <property type="component" value="Unassembled WGS sequence"/>
</dbReference>
<name>A0ABV5M9R7_9ACTN</name>
<comment type="caution">
    <text evidence="7">The sequence shown here is derived from an EMBL/GenBank/DDBJ whole genome shotgun (WGS) entry which is preliminary data.</text>
</comment>
<evidence type="ECO:0000256" key="1">
    <source>
        <dbReference type="ARBA" id="ARBA00004651"/>
    </source>
</evidence>
<keyword evidence="8" id="KW-1185">Reference proteome</keyword>
<dbReference type="RefSeq" id="WP_380029065.1">
    <property type="nucleotide sequence ID" value="NZ_JBHMCA010000042.1"/>
</dbReference>
<gene>
    <name evidence="7" type="ORF">ACFFTR_21130</name>
</gene>
<dbReference type="InterPro" id="IPR011701">
    <property type="entry name" value="MFS"/>
</dbReference>
<reference evidence="7 8" key="1">
    <citation type="submission" date="2024-09" db="EMBL/GenBank/DDBJ databases">
        <authorList>
            <person name="Sun Q."/>
            <person name="Mori K."/>
        </authorList>
    </citation>
    <scope>NUCLEOTIDE SEQUENCE [LARGE SCALE GENOMIC DNA]</scope>
    <source>
        <strain evidence="7 8">JCM 3307</strain>
    </source>
</reference>
<dbReference type="PRINTS" id="PR01036">
    <property type="entry name" value="TCRTETB"/>
</dbReference>
<dbReference type="SUPFAM" id="SSF103473">
    <property type="entry name" value="MFS general substrate transporter"/>
    <property type="match status" value="1"/>
</dbReference>
<evidence type="ECO:0000256" key="3">
    <source>
        <dbReference type="ARBA" id="ARBA00022989"/>
    </source>
</evidence>
<feature type="transmembrane region" description="Helical" evidence="5">
    <location>
        <begin position="265"/>
        <end position="288"/>
    </location>
</feature>
<keyword evidence="4 5" id="KW-0472">Membrane</keyword>
<dbReference type="PANTHER" id="PTHR42718">
    <property type="entry name" value="MAJOR FACILITATOR SUPERFAMILY MULTIDRUG TRANSPORTER MFSC"/>
    <property type="match status" value="1"/>
</dbReference>
<feature type="transmembrane region" description="Helical" evidence="5">
    <location>
        <begin position="197"/>
        <end position="215"/>
    </location>
</feature>
<feature type="transmembrane region" description="Helical" evidence="5">
    <location>
        <begin position="137"/>
        <end position="157"/>
    </location>
</feature>
<feature type="transmembrane region" description="Helical" evidence="5">
    <location>
        <begin position="104"/>
        <end position="125"/>
    </location>
</feature>
<dbReference type="Gene3D" id="1.20.1720.10">
    <property type="entry name" value="Multidrug resistance protein D"/>
    <property type="match status" value="1"/>
</dbReference>
<feature type="transmembrane region" description="Helical" evidence="5">
    <location>
        <begin position="163"/>
        <end position="185"/>
    </location>
</feature>
<feature type="domain" description="Major facilitator superfamily (MFS) profile" evidence="6">
    <location>
        <begin position="9"/>
        <end position="491"/>
    </location>
</feature>
<dbReference type="CDD" id="cd17321">
    <property type="entry name" value="MFS_MMR_MDR_like"/>
    <property type="match status" value="1"/>
</dbReference>
<feature type="transmembrane region" description="Helical" evidence="5">
    <location>
        <begin position="461"/>
        <end position="487"/>
    </location>
</feature>
<evidence type="ECO:0000256" key="2">
    <source>
        <dbReference type="ARBA" id="ARBA00022692"/>
    </source>
</evidence>
<feature type="transmembrane region" description="Helical" evidence="5">
    <location>
        <begin position="221"/>
        <end position="244"/>
    </location>
</feature>
<dbReference type="Pfam" id="PF07690">
    <property type="entry name" value="MFS_1"/>
    <property type="match status" value="1"/>
</dbReference>
<keyword evidence="3 5" id="KW-1133">Transmembrane helix</keyword>
<protein>
    <submittedName>
        <fullName evidence="7">MFS transporter</fullName>
    </submittedName>
</protein>
<comment type="subcellular location">
    <subcellularLocation>
        <location evidence="1">Cell membrane</location>
        <topology evidence="1">Multi-pass membrane protein</topology>
    </subcellularLocation>
</comment>
<feature type="transmembrane region" description="Helical" evidence="5">
    <location>
        <begin position="300"/>
        <end position="317"/>
    </location>
</feature>
<dbReference type="InterPro" id="IPR036259">
    <property type="entry name" value="MFS_trans_sf"/>
</dbReference>
<dbReference type="PANTHER" id="PTHR42718:SF42">
    <property type="entry name" value="EXPORT PROTEIN"/>
    <property type="match status" value="1"/>
</dbReference>
<feature type="transmembrane region" description="Helical" evidence="5">
    <location>
        <begin position="47"/>
        <end position="67"/>
    </location>
</feature>
<accession>A0ABV5M9R7</accession>
<dbReference type="Gene3D" id="1.20.1250.20">
    <property type="entry name" value="MFS general substrate transporter like domains"/>
    <property type="match status" value="1"/>
</dbReference>
<feature type="transmembrane region" description="Helical" evidence="5">
    <location>
        <begin position="74"/>
        <end position="92"/>
    </location>
</feature>
<organism evidence="7 8">
    <name type="scientific">Dactylosporangium vinaceum</name>
    <dbReference type="NCBI Taxonomy" id="53362"/>
    <lineage>
        <taxon>Bacteria</taxon>
        <taxon>Bacillati</taxon>
        <taxon>Actinomycetota</taxon>
        <taxon>Actinomycetes</taxon>
        <taxon>Micromonosporales</taxon>
        <taxon>Micromonosporaceae</taxon>
        <taxon>Dactylosporangium</taxon>
    </lineage>
</organism>
<evidence type="ECO:0000256" key="5">
    <source>
        <dbReference type="SAM" id="Phobius"/>
    </source>
</evidence>
<evidence type="ECO:0000313" key="8">
    <source>
        <dbReference type="Proteomes" id="UP001589608"/>
    </source>
</evidence>
<feature type="transmembrane region" description="Helical" evidence="5">
    <location>
        <begin position="324"/>
        <end position="344"/>
    </location>
</feature>
<sequence>MSPTRPRLALAVLCLSSFTINLATMIVNVSLPTLTRELSASTDDLLWIVDVFNLVFAAFVLAAGSLSDRFGRKGALMTGLVTYLAGSLGSAWSGSAGALIGWRALAGLGAAVIFPTTLSIISNLFRDRAQRARAIGLWGATSGVAVAAGPIVGGALLKSYWWGSAFLVCAVIAAIALALTAFTVPTSRDPSAPRLDIGGLVLSTATLGLVVYTIINAPDRGWVGVATLGGFAGSAVLGAAFVVLERRVAQPMLDVSLFTNLRFTAASGAVTITSFALFGFIFLIAQYFQFVLHYGVLEAGLRQIPVALAVAISSILGTRLAVRIGTKTVVTAGLLLMALGYLWVSRVDEHTAYITIALQMLVVGAGIGLTSAPATEAIMGVVPPARAGVGSAVNDATRELGGTLGVAVVGSVALSVYRDRLAGGGLDAGLVSRAQQSLGAAAATARAAAQPALLRLAEDGFLSGLAIGCYVAGGVTLVGAVLTLLWLPVHPAPSAEPQDASPTMVPA</sequence>
<evidence type="ECO:0000259" key="6">
    <source>
        <dbReference type="PROSITE" id="PS50850"/>
    </source>
</evidence>
<dbReference type="PROSITE" id="PS50850">
    <property type="entry name" value="MFS"/>
    <property type="match status" value="1"/>
</dbReference>
<evidence type="ECO:0000256" key="4">
    <source>
        <dbReference type="ARBA" id="ARBA00023136"/>
    </source>
</evidence>
<feature type="transmembrane region" description="Helical" evidence="5">
    <location>
        <begin position="350"/>
        <end position="369"/>
    </location>
</feature>
<keyword evidence="2 5" id="KW-0812">Transmembrane</keyword>
<evidence type="ECO:0000313" key="7">
    <source>
        <dbReference type="EMBL" id="MFB9445589.1"/>
    </source>
</evidence>
<dbReference type="InterPro" id="IPR020846">
    <property type="entry name" value="MFS_dom"/>
</dbReference>